<dbReference type="EMBL" id="KF483846">
    <property type="protein sequence ID" value="AHC54815.1"/>
    <property type="molecule type" value="Genomic_DNA"/>
</dbReference>
<evidence type="ECO:0000259" key="1">
    <source>
        <dbReference type="Pfam" id="PF01764"/>
    </source>
</evidence>
<accession>V9SDM1</accession>
<feature type="domain" description="Fungal lipase-type" evidence="1">
    <location>
        <begin position="122"/>
        <end position="247"/>
    </location>
</feature>
<dbReference type="PANTHER" id="PTHR45856">
    <property type="entry name" value="ALPHA/BETA-HYDROLASES SUPERFAMILY PROTEIN"/>
    <property type="match status" value="1"/>
</dbReference>
<dbReference type="InterPro" id="IPR002921">
    <property type="entry name" value="Fungal_lipase-type"/>
</dbReference>
<reference evidence="2 3" key="1">
    <citation type="journal article" date="2014" name="Arch. Virol.">
        <title>Complete genome sequence of Tunisvirus, a new member of the proposed family Marseilleviridae.</title>
        <authorList>
            <person name="Aherfi S."/>
            <person name="Boughalmi M."/>
            <person name="Pagnier I."/>
            <person name="Fournous G."/>
            <person name="La Scola B."/>
            <person name="Raoult D."/>
            <person name="Colson P."/>
        </authorList>
    </citation>
    <scope>NUCLEOTIDE SEQUENCE [LARGE SCALE GENOMIC DNA]</scope>
    <source>
        <strain evidence="2 3">U484</strain>
    </source>
</reference>
<proteinExistence type="predicted"/>
<dbReference type="Pfam" id="PF01764">
    <property type="entry name" value="Lipase_3"/>
    <property type="match status" value="1"/>
</dbReference>
<organism evidence="2 3">
    <name type="scientific">Tunisvirus fontaine2</name>
    <dbReference type="NCBI Taxonomy" id="1421067"/>
    <lineage>
        <taxon>Viruses</taxon>
        <taxon>Varidnaviria</taxon>
        <taxon>Bamfordvirae</taxon>
        <taxon>Nucleocytoviricota</taxon>
        <taxon>Megaviricetes</taxon>
        <taxon>Pimascovirales</taxon>
        <taxon>Pimascovirales incertae sedis</taxon>
        <taxon>Marseilleviridae</taxon>
        <taxon>Losannavirus</taxon>
        <taxon>Losannavirus tunisense</taxon>
    </lineage>
</organism>
<evidence type="ECO:0000313" key="3">
    <source>
        <dbReference type="Proteomes" id="UP000232615"/>
    </source>
</evidence>
<dbReference type="InterPro" id="IPR051218">
    <property type="entry name" value="Sec_MonoDiacylglyc_Lipase"/>
</dbReference>
<dbReference type="GO" id="GO:0006629">
    <property type="term" value="P:lipid metabolic process"/>
    <property type="evidence" value="ECO:0007669"/>
    <property type="project" value="InterPro"/>
</dbReference>
<dbReference type="CDD" id="cd00519">
    <property type="entry name" value="Lipase_3"/>
    <property type="match status" value="1"/>
</dbReference>
<dbReference type="Gene3D" id="3.40.50.1820">
    <property type="entry name" value="alpha/beta hydrolase"/>
    <property type="match status" value="1"/>
</dbReference>
<evidence type="ECO:0000313" key="2">
    <source>
        <dbReference type="EMBL" id="AHC54815.1"/>
    </source>
</evidence>
<name>V9SDM1_9VIRU</name>
<dbReference type="Proteomes" id="UP000232615">
    <property type="component" value="Segment"/>
</dbReference>
<keyword evidence="3" id="KW-1185">Reference proteome</keyword>
<gene>
    <name evidence="2" type="ORF">TNS_ORF97</name>
</gene>
<dbReference type="InterPro" id="IPR029058">
    <property type="entry name" value="AB_hydrolase_fold"/>
</dbReference>
<dbReference type="SUPFAM" id="SSF53474">
    <property type="entry name" value="alpha/beta-Hydrolases"/>
    <property type="match status" value="1"/>
</dbReference>
<protein>
    <submittedName>
        <fullName evidence="2">Class 3 lipase</fullName>
    </submittedName>
</protein>
<sequence>MKFQVFAILGLLLFAIFVVWFAFCDDKNRKTPQLKGKLYGEDNKTFLPYPSVDWQNPTEPNLSRFLFSTAWNATSAKLTTQRVPLPVDFDVIQEIKPNFSTSQEFETYALFLHSSSKNVSIIAFGGSETAIDWITDVTYDQVEPKKLRIPSTGLAVHQGFYDAYTSVQQQLVGLTRQYPGGLYLSGYSLGAGINQVAILDFSLDPRLKKSCTFAAPRCLSPKAAQVIAHLEILRYANSEDVVPELPPSIASEIWDLEKTLFYEHVGTNYTFTNNLLSVLANHSTAYRDYLNF</sequence>
<dbReference type="PANTHER" id="PTHR45856:SF24">
    <property type="entry name" value="FUNGAL LIPASE-LIKE DOMAIN-CONTAINING PROTEIN"/>
    <property type="match status" value="1"/>
</dbReference>